<dbReference type="EMBL" id="QKZT01000021">
    <property type="protein sequence ID" value="PZX48327.1"/>
    <property type="molecule type" value="Genomic_DNA"/>
</dbReference>
<keyword evidence="2" id="KW-1185">Reference proteome</keyword>
<dbReference type="AlphaFoldDB" id="A0A2W7QXD6"/>
<comment type="caution">
    <text evidence="1">The sequence shown here is derived from an EMBL/GenBank/DDBJ whole genome shotgun (WGS) entry which is preliminary data.</text>
</comment>
<name>A0A2W7QXD6_9BACT</name>
<gene>
    <name evidence="1" type="ORF">LV85_03738</name>
</gene>
<organism evidence="1 2">
    <name type="scientific">Algoriphagus chordae</name>
    <dbReference type="NCBI Taxonomy" id="237019"/>
    <lineage>
        <taxon>Bacteria</taxon>
        <taxon>Pseudomonadati</taxon>
        <taxon>Bacteroidota</taxon>
        <taxon>Cytophagia</taxon>
        <taxon>Cytophagales</taxon>
        <taxon>Cyclobacteriaceae</taxon>
        <taxon>Algoriphagus</taxon>
    </lineage>
</organism>
<evidence type="ECO:0000313" key="1">
    <source>
        <dbReference type="EMBL" id="PZX48327.1"/>
    </source>
</evidence>
<protein>
    <submittedName>
        <fullName evidence="1">Uncharacterized protein</fullName>
    </submittedName>
</protein>
<evidence type="ECO:0000313" key="2">
    <source>
        <dbReference type="Proteomes" id="UP000248882"/>
    </source>
</evidence>
<reference evidence="1 2" key="1">
    <citation type="submission" date="2018-06" db="EMBL/GenBank/DDBJ databases">
        <title>Genomic Encyclopedia of Archaeal and Bacterial Type Strains, Phase II (KMG-II): from individual species to whole genera.</title>
        <authorList>
            <person name="Goeker M."/>
        </authorList>
    </citation>
    <scope>NUCLEOTIDE SEQUENCE [LARGE SCALE GENOMIC DNA]</scope>
    <source>
        <strain evidence="1 2">DSM 19830</strain>
    </source>
</reference>
<dbReference type="Proteomes" id="UP000248882">
    <property type="component" value="Unassembled WGS sequence"/>
</dbReference>
<proteinExistence type="predicted"/>
<sequence>MDTKLFTDMKINTNRQAGIFEGGKESWEKTAEFRKKVAQMKKQLQDKYEPDFSSQKNWVKRLILKTRVWLLIRKKISELKSGENLHFSS</sequence>
<accession>A0A2W7QXD6</accession>